<dbReference type="AlphaFoldDB" id="A0AAN5ALR2"/>
<organism evidence="1 2">
    <name type="scientific">Persicobacter diffluens</name>
    <dbReference type="NCBI Taxonomy" id="981"/>
    <lineage>
        <taxon>Bacteria</taxon>
        <taxon>Pseudomonadati</taxon>
        <taxon>Bacteroidota</taxon>
        <taxon>Cytophagia</taxon>
        <taxon>Cytophagales</taxon>
        <taxon>Persicobacteraceae</taxon>
        <taxon>Persicobacter</taxon>
    </lineage>
</organism>
<evidence type="ECO:0000313" key="2">
    <source>
        <dbReference type="Proteomes" id="UP001310022"/>
    </source>
</evidence>
<reference evidence="1 2" key="1">
    <citation type="submission" date="2021-12" db="EMBL/GenBank/DDBJ databases">
        <title>Genome sequencing of bacteria with rrn-lacking chromosome and rrn-plasmid.</title>
        <authorList>
            <person name="Anda M."/>
            <person name="Iwasaki W."/>
        </authorList>
    </citation>
    <scope>NUCLEOTIDE SEQUENCE [LARGE SCALE GENOMIC DNA]</scope>
    <source>
        <strain evidence="1 2">NBRC 15940</strain>
    </source>
</reference>
<gene>
    <name evidence="1" type="ORF">PEDI_48070</name>
</gene>
<keyword evidence="2" id="KW-1185">Reference proteome</keyword>
<dbReference type="EMBL" id="BQKE01000004">
    <property type="protein sequence ID" value="GJM64255.1"/>
    <property type="molecule type" value="Genomic_DNA"/>
</dbReference>
<evidence type="ECO:0000313" key="1">
    <source>
        <dbReference type="EMBL" id="GJM64255.1"/>
    </source>
</evidence>
<sequence length="29" mass="3287">MWENLLSPYALADKMKLGTNPSFFALEAK</sequence>
<protein>
    <submittedName>
        <fullName evidence="1">Uncharacterized protein</fullName>
    </submittedName>
</protein>
<comment type="caution">
    <text evidence="1">The sequence shown here is derived from an EMBL/GenBank/DDBJ whole genome shotgun (WGS) entry which is preliminary data.</text>
</comment>
<proteinExistence type="predicted"/>
<dbReference type="Proteomes" id="UP001310022">
    <property type="component" value="Unassembled WGS sequence"/>
</dbReference>
<accession>A0AAN5ALR2</accession>
<name>A0AAN5ALR2_9BACT</name>